<organism evidence="1 2">
    <name type="scientific">Nocardioides lianchengensis</name>
    <dbReference type="NCBI Taxonomy" id="1045774"/>
    <lineage>
        <taxon>Bacteria</taxon>
        <taxon>Bacillati</taxon>
        <taxon>Actinomycetota</taxon>
        <taxon>Actinomycetes</taxon>
        <taxon>Propionibacteriales</taxon>
        <taxon>Nocardioidaceae</taxon>
        <taxon>Nocardioides</taxon>
    </lineage>
</organism>
<dbReference type="AlphaFoldDB" id="A0A1G6Q8Y5"/>
<dbReference type="InterPro" id="IPR008207">
    <property type="entry name" value="Sig_transdc_His_kin_Hpt_dom"/>
</dbReference>
<dbReference type="PROSITE" id="PS50894">
    <property type="entry name" value="HPT"/>
    <property type="match status" value="1"/>
</dbReference>
<dbReference type="RefSeq" id="WP_139175460.1">
    <property type="nucleotide sequence ID" value="NZ_FMZM01000004.1"/>
</dbReference>
<dbReference type="InterPro" id="IPR036641">
    <property type="entry name" value="HPT_dom_sf"/>
</dbReference>
<evidence type="ECO:0000313" key="2">
    <source>
        <dbReference type="Proteomes" id="UP000199034"/>
    </source>
</evidence>
<dbReference type="SUPFAM" id="SSF47226">
    <property type="entry name" value="Histidine-containing phosphotransfer domain, HPT domain"/>
    <property type="match status" value="1"/>
</dbReference>
<keyword evidence="2" id="KW-1185">Reference proteome</keyword>
<reference evidence="1 2" key="1">
    <citation type="submission" date="2016-10" db="EMBL/GenBank/DDBJ databases">
        <authorList>
            <person name="de Groot N.N."/>
        </authorList>
    </citation>
    <scope>NUCLEOTIDE SEQUENCE [LARGE SCALE GENOMIC DNA]</scope>
    <source>
        <strain evidence="1 2">CGMCC 4.6858</strain>
    </source>
</reference>
<evidence type="ECO:0000313" key="1">
    <source>
        <dbReference type="EMBL" id="SDC88115.1"/>
    </source>
</evidence>
<dbReference type="Proteomes" id="UP000199034">
    <property type="component" value="Unassembled WGS sequence"/>
</dbReference>
<dbReference type="GO" id="GO:0000160">
    <property type="term" value="P:phosphorelay signal transduction system"/>
    <property type="evidence" value="ECO:0007669"/>
    <property type="project" value="InterPro"/>
</dbReference>
<dbReference type="EMBL" id="FMZM01000004">
    <property type="protein sequence ID" value="SDC88115.1"/>
    <property type="molecule type" value="Genomic_DNA"/>
</dbReference>
<sequence length="118" mass="12799">MEAVDRAVLERLADELGDHEAVVEIVRGYLDLLPSRLDELDIDPATETGDEATRPRRLAAHTLKSGAMLLGASALAGAAEQVEHGGGSVEAVRVEARSAARDWRRWLANALARNPRHQ</sequence>
<accession>A0A1G6Q8Y5</accession>
<dbReference type="Gene3D" id="1.20.120.160">
    <property type="entry name" value="HPT domain"/>
    <property type="match status" value="1"/>
</dbReference>
<proteinExistence type="predicted"/>
<name>A0A1G6Q8Y5_9ACTN</name>
<protein>
    <submittedName>
        <fullName evidence="1">Hpt domain-containing protein</fullName>
    </submittedName>
</protein>
<dbReference type="STRING" id="1045774.SAMN05421872_104289"/>
<gene>
    <name evidence="1" type="ORF">SAMN05421872_104289</name>
</gene>
<dbReference type="Pfam" id="PF01627">
    <property type="entry name" value="Hpt"/>
    <property type="match status" value="1"/>
</dbReference>